<protein>
    <submittedName>
        <fullName evidence="2">Uncharacterized protein</fullName>
    </submittedName>
</protein>
<evidence type="ECO:0000256" key="1">
    <source>
        <dbReference type="SAM" id="MobiDB-lite"/>
    </source>
</evidence>
<reference evidence="2 3" key="1">
    <citation type="submission" date="2018-01" db="EMBL/GenBank/DDBJ databases">
        <authorList>
            <person name="Clerissi C."/>
        </authorList>
    </citation>
    <scope>NUCLEOTIDE SEQUENCE [LARGE SCALE GENOMIC DNA]</scope>
    <source>
        <strain evidence="2">Cupriavidus taiwanensis STM 3521</strain>
    </source>
</reference>
<dbReference type="AlphaFoldDB" id="A0A975WNP2"/>
<organism evidence="2 3">
    <name type="scientific">Cupriavidus taiwanensis</name>
    <dbReference type="NCBI Taxonomy" id="164546"/>
    <lineage>
        <taxon>Bacteria</taxon>
        <taxon>Pseudomonadati</taxon>
        <taxon>Pseudomonadota</taxon>
        <taxon>Betaproteobacteria</taxon>
        <taxon>Burkholderiales</taxon>
        <taxon>Burkholderiaceae</taxon>
        <taxon>Cupriavidus</taxon>
    </lineage>
</organism>
<dbReference type="Proteomes" id="UP000256297">
    <property type="component" value="Chromosome CBM2589_b"/>
</dbReference>
<gene>
    <name evidence="2" type="ORF">CBM2589_B10208</name>
</gene>
<accession>A0A975WNP2</accession>
<evidence type="ECO:0000313" key="2">
    <source>
        <dbReference type="EMBL" id="SOY39927.1"/>
    </source>
</evidence>
<name>A0A975WNP2_9BURK</name>
<comment type="caution">
    <text evidence="2">The sequence shown here is derived from an EMBL/GenBank/DDBJ whole genome shotgun (WGS) entry which is preliminary data.</text>
</comment>
<sequence>MRGGCTPAPAGASGLFQRLDDEVGVGVDAELAGDGQRLLDHVLRRQLGVLHQRLGRRLRIGSARADRGDAALGVEHVAVAGDDQRGVAVGGDQHGLQPAQRAVRAPVLGEVDRGAGQVALVFLQLGLEAVQQREGVGGAAGKADQHLAVVDTAHLARGALHHDIAERDLTITAQRDLIAAADADDGSAVILFHGGFREYVRTVVGDAPARFQGLARAAPARRQSDQYRMPAAAGRDAAETKRAMRNAWPVGTTHRPAGRRAA</sequence>
<dbReference type="EMBL" id="OFSP01000001">
    <property type="protein sequence ID" value="SOY39927.1"/>
    <property type="molecule type" value="Genomic_DNA"/>
</dbReference>
<proteinExistence type="predicted"/>
<evidence type="ECO:0000313" key="3">
    <source>
        <dbReference type="Proteomes" id="UP000256297"/>
    </source>
</evidence>
<feature type="region of interest" description="Disordered" evidence="1">
    <location>
        <begin position="220"/>
        <end position="241"/>
    </location>
</feature>